<accession>A0A7R8ZQT6</accession>
<dbReference type="GO" id="GO:0032049">
    <property type="term" value="P:cardiolipin biosynthetic process"/>
    <property type="evidence" value="ECO:0007669"/>
    <property type="project" value="UniProtKB-ARBA"/>
</dbReference>
<dbReference type="InterPro" id="IPR001736">
    <property type="entry name" value="PLipase_D/transphosphatidylase"/>
</dbReference>
<dbReference type="SUPFAM" id="SSF56024">
    <property type="entry name" value="Phospholipase D/nuclease"/>
    <property type="match status" value="2"/>
</dbReference>
<dbReference type="Pfam" id="PF13091">
    <property type="entry name" value="PLDc_2"/>
    <property type="match status" value="2"/>
</dbReference>
<dbReference type="PANTHER" id="PTHR21248">
    <property type="entry name" value="CARDIOLIPIN SYNTHASE"/>
    <property type="match status" value="1"/>
</dbReference>
<dbReference type="GO" id="GO:0030572">
    <property type="term" value="F:phosphatidyltransferase activity"/>
    <property type="evidence" value="ECO:0007669"/>
    <property type="project" value="UniProtKB-ARBA"/>
</dbReference>
<proteinExistence type="predicted"/>
<dbReference type="OrthoDB" id="14911at2759"/>
<protein>
    <submittedName>
        <fullName evidence="1">Uncharacterized protein</fullName>
    </submittedName>
</protein>
<gene>
    <name evidence="1" type="ORF">CTOB1V02_LOCUS8650</name>
</gene>
<dbReference type="SMART" id="SM00155">
    <property type="entry name" value="PLDc"/>
    <property type="match status" value="2"/>
</dbReference>
<sequence length="469" mass="52748">MDASESTTLKQKVEKWKEINSSSSGFYPLVDGSDALGARLHLIEAAEKTIDAQYFLMKNDSAGQVFAAALFAAADRGVRVRFLLDDIFTTVGDEAMTIIDGHPNIELRLYNPVSRTGIKWLNYLGDFSRANRRMHNKSFIVDNAAAVVGGRNIADEYFNLNQEGEFLDFDMLIFGELSEALSVEFDRYWNHERSVPAEVVVGHISEQELADFRNDLSREKLELARKHYQEALESDLMLSIGQKETRFYSADAIVITDHPDKLVTAIDAENRLLAKALTEIVNEVTTEVVVMTPYFIPGKAGVDFWRSIVARGVRVVIVTNSLAANNHTAVHSGYAGYRKDIIRAGVELFEARADAVAAEDKTMTMHTKALIFDRKSVFVGSLNLDPRSIEINSEMGVVVSSPEMTESLSTRLLSNLPQWTYRVTLNEQGKLRWHANIDGEEVVETKEPLASWWRRFSAWFLRIAPESQL</sequence>
<dbReference type="InterPro" id="IPR025202">
    <property type="entry name" value="PLD-like_dom"/>
</dbReference>
<evidence type="ECO:0000313" key="1">
    <source>
        <dbReference type="EMBL" id="CAD7230794.1"/>
    </source>
</evidence>
<dbReference type="AlphaFoldDB" id="A0A7R8ZQT6"/>
<reference evidence="1" key="1">
    <citation type="submission" date="2020-11" db="EMBL/GenBank/DDBJ databases">
        <authorList>
            <person name="Tran Van P."/>
        </authorList>
    </citation>
    <scope>NUCLEOTIDE SEQUENCE</scope>
</reference>
<dbReference type="PANTHER" id="PTHR21248:SF12">
    <property type="entry name" value="CARDIOLIPIN SYNTHASE C"/>
    <property type="match status" value="1"/>
</dbReference>
<dbReference type="PROSITE" id="PS50035">
    <property type="entry name" value="PLD"/>
    <property type="match status" value="2"/>
</dbReference>
<dbReference type="EMBL" id="OB662963">
    <property type="protein sequence ID" value="CAD7230794.1"/>
    <property type="molecule type" value="Genomic_DNA"/>
</dbReference>
<organism evidence="1">
    <name type="scientific">Cyprideis torosa</name>
    <dbReference type="NCBI Taxonomy" id="163714"/>
    <lineage>
        <taxon>Eukaryota</taxon>
        <taxon>Metazoa</taxon>
        <taxon>Ecdysozoa</taxon>
        <taxon>Arthropoda</taxon>
        <taxon>Crustacea</taxon>
        <taxon>Oligostraca</taxon>
        <taxon>Ostracoda</taxon>
        <taxon>Podocopa</taxon>
        <taxon>Podocopida</taxon>
        <taxon>Cytherocopina</taxon>
        <taxon>Cytheroidea</taxon>
        <taxon>Cytherideidae</taxon>
        <taxon>Cyprideis</taxon>
    </lineage>
</organism>
<dbReference type="Gene3D" id="3.30.870.10">
    <property type="entry name" value="Endonuclease Chain A"/>
    <property type="match status" value="2"/>
</dbReference>
<name>A0A7R8ZQT6_9CRUS</name>
<dbReference type="CDD" id="cd09111">
    <property type="entry name" value="PLDc_ymdC_like_1"/>
    <property type="match status" value="1"/>
</dbReference>
<dbReference type="CDD" id="cd09113">
    <property type="entry name" value="PLDc_ymdC_like_2"/>
    <property type="match status" value="1"/>
</dbReference>